<comment type="catalytic activity">
    <reaction evidence="11 15">
        <text>ATP + H2O + phospholipidSide 1 = ADP + phosphate + phospholipidSide 2.</text>
        <dbReference type="EC" id="7.6.2.1"/>
    </reaction>
</comment>
<feature type="binding site" evidence="14">
    <location>
        <position position="876"/>
    </location>
    <ligand>
        <name>Mg(2+)</name>
        <dbReference type="ChEBI" id="CHEBI:18420"/>
    </ligand>
</feature>
<evidence type="ECO:0000313" key="19">
    <source>
        <dbReference type="EMBL" id="TNV85174.1"/>
    </source>
</evidence>
<evidence type="ECO:0000256" key="8">
    <source>
        <dbReference type="ARBA" id="ARBA00022967"/>
    </source>
</evidence>
<evidence type="ECO:0000256" key="6">
    <source>
        <dbReference type="ARBA" id="ARBA00022840"/>
    </source>
</evidence>
<comment type="caution">
    <text evidence="19">The sequence shown here is derived from an EMBL/GenBank/DDBJ whole genome shotgun (WGS) entry which is preliminary data.</text>
</comment>
<feature type="binding site" evidence="13">
    <location>
        <position position="845"/>
    </location>
    <ligand>
        <name>ATP</name>
        <dbReference type="ChEBI" id="CHEBI:30616"/>
    </ligand>
</feature>
<dbReference type="Pfam" id="PF16209">
    <property type="entry name" value="PhoLip_ATPase_N"/>
    <property type="match status" value="1"/>
</dbReference>
<feature type="binding site" evidence="13">
    <location>
        <position position="579"/>
    </location>
    <ligand>
        <name>ATP</name>
        <dbReference type="ChEBI" id="CHEBI:30616"/>
    </ligand>
</feature>
<keyword evidence="10 15" id="KW-0472">Membrane</keyword>
<dbReference type="InterPro" id="IPR001757">
    <property type="entry name" value="P_typ_ATPase"/>
</dbReference>
<comment type="cofactor">
    <cofactor evidence="14">
        <name>Mg(2+)</name>
        <dbReference type="ChEBI" id="CHEBI:18420"/>
    </cofactor>
</comment>
<dbReference type="InterPro" id="IPR036412">
    <property type="entry name" value="HAD-like_sf"/>
</dbReference>
<dbReference type="Proteomes" id="UP000785679">
    <property type="component" value="Unassembled WGS sequence"/>
</dbReference>
<feature type="domain" description="P-type ATPase C-terminal" evidence="18">
    <location>
        <begin position="899"/>
        <end position="1113"/>
    </location>
</feature>
<feature type="binding site" evidence="13">
    <location>
        <position position="756"/>
    </location>
    <ligand>
        <name>ATP</name>
        <dbReference type="ChEBI" id="CHEBI:30616"/>
    </ligand>
</feature>
<comment type="subcellular location">
    <subcellularLocation>
        <location evidence="1 15">Membrane</location>
        <topology evidence="1 15">Multi-pass membrane protein</topology>
    </subcellularLocation>
</comment>
<evidence type="ECO:0000256" key="3">
    <source>
        <dbReference type="ARBA" id="ARBA00022692"/>
    </source>
</evidence>
<feature type="region of interest" description="Disordered" evidence="16">
    <location>
        <begin position="1"/>
        <end position="65"/>
    </location>
</feature>
<dbReference type="Pfam" id="PF16212">
    <property type="entry name" value="PhoLip_ATPase_C"/>
    <property type="match status" value="1"/>
</dbReference>
<dbReference type="GO" id="GO:0006890">
    <property type="term" value="P:retrograde vesicle-mediated transport, Golgi to endoplasmic reticulum"/>
    <property type="evidence" value="ECO:0007669"/>
    <property type="project" value="TreeGrafter"/>
</dbReference>
<feature type="compositionally biased region" description="Basic and acidic residues" evidence="16">
    <location>
        <begin position="35"/>
        <end position="56"/>
    </location>
</feature>
<keyword evidence="8 15" id="KW-1278">Translocase</keyword>
<dbReference type="InterPro" id="IPR023214">
    <property type="entry name" value="HAD_sf"/>
</dbReference>
<evidence type="ECO:0000256" key="9">
    <source>
        <dbReference type="ARBA" id="ARBA00022989"/>
    </source>
</evidence>
<dbReference type="Pfam" id="PF13246">
    <property type="entry name" value="Cation_ATPase"/>
    <property type="match status" value="1"/>
</dbReference>
<evidence type="ECO:0000259" key="17">
    <source>
        <dbReference type="Pfam" id="PF16209"/>
    </source>
</evidence>
<dbReference type="InterPro" id="IPR023299">
    <property type="entry name" value="ATPase_P-typ_cyto_dom_N"/>
</dbReference>
<dbReference type="PRINTS" id="PR00119">
    <property type="entry name" value="CATATPASE"/>
</dbReference>
<dbReference type="SUPFAM" id="SSF56784">
    <property type="entry name" value="HAD-like"/>
    <property type="match status" value="1"/>
</dbReference>
<dbReference type="GO" id="GO:0140326">
    <property type="term" value="F:ATPase-coupled intramembrane lipid transporter activity"/>
    <property type="evidence" value="ECO:0007669"/>
    <property type="project" value="UniProtKB-EC"/>
</dbReference>
<feature type="transmembrane region" description="Helical" evidence="15">
    <location>
        <begin position="105"/>
        <end position="130"/>
    </location>
</feature>
<organism evidence="19 20">
    <name type="scientific">Halteria grandinella</name>
    <dbReference type="NCBI Taxonomy" id="5974"/>
    <lineage>
        <taxon>Eukaryota</taxon>
        <taxon>Sar</taxon>
        <taxon>Alveolata</taxon>
        <taxon>Ciliophora</taxon>
        <taxon>Intramacronucleata</taxon>
        <taxon>Spirotrichea</taxon>
        <taxon>Stichotrichia</taxon>
        <taxon>Sporadotrichida</taxon>
        <taxon>Halteriidae</taxon>
        <taxon>Halteria</taxon>
    </lineage>
</organism>
<proteinExistence type="inferred from homology"/>
<dbReference type="GO" id="GO:0045332">
    <property type="term" value="P:phospholipid translocation"/>
    <property type="evidence" value="ECO:0007669"/>
    <property type="project" value="TreeGrafter"/>
</dbReference>
<keyword evidence="4 14" id="KW-0479">Metal-binding</keyword>
<dbReference type="GO" id="GO:0005802">
    <property type="term" value="C:trans-Golgi network"/>
    <property type="evidence" value="ECO:0007669"/>
    <property type="project" value="TreeGrafter"/>
</dbReference>
<feature type="binding site" evidence="13">
    <location>
        <position position="876"/>
    </location>
    <ligand>
        <name>ATP</name>
        <dbReference type="ChEBI" id="CHEBI:30616"/>
    </ligand>
</feature>
<dbReference type="InterPro" id="IPR023298">
    <property type="entry name" value="ATPase_P-typ_TM_dom_sf"/>
</dbReference>
<dbReference type="InterPro" id="IPR044492">
    <property type="entry name" value="P_typ_ATPase_HD_dom"/>
</dbReference>
<keyword evidence="3 15" id="KW-0812">Transmembrane</keyword>
<dbReference type="PANTHER" id="PTHR24092:SF5">
    <property type="entry name" value="PHOSPHOLIPID-TRANSPORTING ATPASE"/>
    <property type="match status" value="1"/>
</dbReference>
<dbReference type="NCBIfam" id="TIGR01494">
    <property type="entry name" value="ATPase_P-type"/>
    <property type="match status" value="2"/>
</dbReference>
<evidence type="ECO:0000256" key="11">
    <source>
        <dbReference type="ARBA" id="ARBA00034036"/>
    </source>
</evidence>
<evidence type="ECO:0000256" key="14">
    <source>
        <dbReference type="PIRSR" id="PIRSR606539-3"/>
    </source>
</evidence>
<reference evidence="19" key="1">
    <citation type="submission" date="2019-06" db="EMBL/GenBank/DDBJ databases">
        <authorList>
            <person name="Zheng W."/>
        </authorList>
    </citation>
    <scope>NUCLEOTIDE SEQUENCE</scope>
    <source>
        <strain evidence="19">QDHG01</strain>
    </source>
</reference>
<evidence type="ECO:0000313" key="20">
    <source>
        <dbReference type="Proteomes" id="UP000785679"/>
    </source>
</evidence>
<evidence type="ECO:0000256" key="13">
    <source>
        <dbReference type="PIRSR" id="PIRSR606539-2"/>
    </source>
</evidence>
<dbReference type="InterPro" id="IPR006539">
    <property type="entry name" value="P-type_ATPase_IV"/>
</dbReference>
<dbReference type="GO" id="GO:0016887">
    <property type="term" value="F:ATP hydrolysis activity"/>
    <property type="evidence" value="ECO:0007669"/>
    <property type="project" value="InterPro"/>
</dbReference>
<evidence type="ECO:0000256" key="7">
    <source>
        <dbReference type="ARBA" id="ARBA00022842"/>
    </source>
</evidence>
<keyword evidence="6 13" id="KW-0067">ATP-binding</keyword>
<dbReference type="SUPFAM" id="SSF81660">
    <property type="entry name" value="Metal cation-transporting ATPase, ATP-binding domain N"/>
    <property type="match status" value="1"/>
</dbReference>
<keyword evidence="20" id="KW-1185">Reference proteome</keyword>
<dbReference type="OrthoDB" id="377733at2759"/>
<feature type="transmembrane region" description="Helical" evidence="15">
    <location>
        <begin position="1011"/>
        <end position="1031"/>
    </location>
</feature>
<feature type="transmembrane region" description="Helical" evidence="15">
    <location>
        <begin position="136"/>
        <end position="155"/>
    </location>
</feature>
<keyword evidence="5 13" id="KW-0547">Nucleotide-binding</keyword>
<dbReference type="Gene3D" id="3.40.50.1000">
    <property type="entry name" value="HAD superfamily/HAD-like"/>
    <property type="match status" value="1"/>
</dbReference>
<evidence type="ECO:0000256" key="1">
    <source>
        <dbReference type="ARBA" id="ARBA00004141"/>
    </source>
</evidence>
<accession>A0A8J8T7H2</accession>
<dbReference type="EC" id="7.6.2.1" evidence="15"/>
<feature type="transmembrane region" description="Helical" evidence="15">
    <location>
        <begin position="1037"/>
        <end position="1056"/>
    </location>
</feature>
<dbReference type="GO" id="GO:0005886">
    <property type="term" value="C:plasma membrane"/>
    <property type="evidence" value="ECO:0007669"/>
    <property type="project" value="TreeGrafter"/>
</dbReference>
<dbReference type="SFLD" id="SFLDG00002">
    <property type="entry name" value="C1.7:_P-type_atpase_like"/>
    <property type="match status" value="1"/>
</dbReference>
<feature type="binding site" evidence="14">
    <location>
        <position position="429"/>
    </location>
    <ligand>
        <name>Mg(2+)</name>
        <dbReference type="ChEBI" id="CHEBI:18420"/>
    </ligand>
</feature>
<feature type="binding site" evidence="14">
    <location>
        <position position="872"/>
    </location>
    <ligand>
        <name>Mg(2+)</name>
        <dbReference type="ChEBI" id="CHEBI:18420"/>
    </ligand>
</feature>
<comment type="similarity">
    <text evidence="2 15">Belongs to the cation transport ATPase (P-type) (TC 3.A.3) family. Type IV subfamily.</text>
</comment>
<feature type="binding site" evidence="13">
    <location>
        <position position="676"/>
    </location>
    <ligand>
        <name>ATP</name>
        <dbReference type="ChEBI" id="CHEBI:30616"/>
    </ligand>
</feature>
<feature type="domain" description="P-type ATPase N-terminal" evidence="17">
    <location>
        <begin position="84"/>
        <end position="136"/>
    </location>
</feature>
<feature type="binding site" evidence="13">
    <location>
        <position position="621"/>
    </location>
    <ligand>
        <name>ATP</name>
        <dbReference type="ChEBI" id="CHEBI:30616"/>
    </ligand>
</feature>
<gene>
    <name evidence="19" type="ORF">FGO68_gene5510</name>
</gene>
<dbReference type="GO" id="GO:0005768">
    <property type="term" value="C:endosome"/>
    <property type="evidence" value="ECO:0007669"/>
    <property type="project" value="TreeGrafter"/>
</dbReference>
<dbReference type="SFLD" id="SFLDS00003">
    <property type="entry name" value="Haloacid_Dehalogenase"/>
    <property type="match status" value="1"/>
</dbReference>
<dbReference type="InterPro" id="IPR032630">
    <property type="entry name" value="P_typ_ATPase_c"/>
</dbReference>
<evidence type="ECO:0000256" key="4">
    <source>
        <dbReference type="ARBA" id="ARBA00022723"/>
    </source>
</evidence>
<dbReference type="SUPFAM" id="SSF81665">
    <property type="entry name" value="Calcium ATPase, transmembrane domain M"/>
    <property type="match status" value="1"/>
</dbReference>
<evidence type="ECO:0000256" key="10">
    <source>
        <dbReference type="ARBA" id="ARBA00023136"/>
    </source>
</evidence>
<dbReference type="GO" id="GO:0006897">
    <property type="term" value="P:endocytosis"/>
    <property type="evidence" value="ECO:0007669"/>
    <property type="project" value="TreeGrafter"/>
</dbReference>
<dbReference type="PANTHER" id="PTHR24092">
    <property type="entry name" value="PROBABLE PHOSPHOLIPID-TRANSPORTING ATPASE"/>
    <property type="match status" value="1"/>
</dbReference>
<feature type="binding site" evidence="13">
    <location>
        <position position="429"/>
    </location>
    <ligand>
        <name>ATP</name>
        <dbReference type="ChEBI" id="CHEBI:30616"/>
    </ligand>
</feature>
<evidence type="ECO:0000256" key="12">
    <source>
        <dbReference type="PIRSR" id="PIRSR606539-1"/>
    </source>
</evidence>
<dbReference type="InterPro" id="IPR008250">
    <property type="entry name" value="ATPase_P-typ_transduc_dom_A_sf"/>
</dbReference>
<feature type="binding site" evidence="14">
    <location>
        <position position="431"/>
    </location>
    <ligand>
        <name>Mg(2+)</name>
        <dbReference type="ChEBI" id="CHEBI:18420"/>
    </ligand>
</feature>
<dbReference type="NCBIfam" id="TIGR01652">
    <property type="entry name" value="ATPase-Plipid"/>
    <property type="match status" value="1"/>
</dbReference>
<feature type="binding site" evidence="13">
    <location>
        <position position="431"/>
    </location>
    <ligand>
        <name>ATP</name>
        <dbReference type="ChEBI" id="CHEBI:30616"/>
    </ligand>
</feature>
<feature type="binding site" evidence="13">
    <location>
        <position position="645"/>
    </location>
    <ligand>
        <name>ATP</name>
        <dbReference type="ChEBI" id="CHEBI:30616"/>
    </ligand>
</feature>
<feature type="region of interest" description="Disordered" evidence="16">
    <location>
        <begin position="536"/>
        <end position="568"/>
    </location>
</feature>
<dbReference type="InterPro" id="IPR018303">
    <property type="entry name" value="ATPase_P-typ_P_site"/>
</dbReference>
<feature type="active site" description="4-aspartylphosphate intermediate" evidence="12">
    <location>
        <position position="429"/>
    </location>
</feature>
<feature type="transmembrane region" description="Helical" evidence="15">
    <location>
        <begin position="933"/>
        <end position="959"/>
    </location>
</feature>
<feature type="transmembrane region" description="Helical" evidence="15">
    <location>
        <begin position="1068"/>
        <end position="1086"/>
    </location>
</feature>
<dbReference type="SUPFAM" id="SSF81653">
    <property type="entry name" value="Calcium ATPase, transduction domain A"/>
    <property type="match status" value="1"/>
</dbReference>
<dbReference type="Gene3D" id="2.70.150.10">
    <property type="entry name" value="Calcium-transporting ATPase, cytoplasmic transduction domain A"/>
    <property type="match status" value="1"/>
</dbReference>
<feature type="compositionally biased region" description="Polar residues" evidence="16">
    <location>
        <begin position="1"/>
        <end position="17"/>
    </location>
</feature>
<dbReference type="SFLD" id="SFLDF00027">
    <property type="entry name" value="p-type_atpase"/>
    <property type="match status" value="1"/>
</dbReference>
<protein>
    <recommendedName>
        <fullName evidence="15">Phospholipid-transporting ATPase</fullName>
        <ecNumber evidence="15">7.6.2.1</ecNumber>
    </recommendedName>
</protein>
<keyword evidence="7 14" id="KW-0460">Magnesium</keyword>
<dbReference type="GO" id="GO:0005524">
    <property type="term" value="F:ATP binding"/>
    <property type="evidence" value="ECO:0007669"/>
    <property type="project" value="UniProtKB-UniRule"/>
</dbReference>
<evidence type="ECO:0000256" key="15">
    <source>
        <dbReference type="RuleBase" id="RU362033"/>
    </source>
</evidence>
<dbReference type="GO" id="GO:0000287">
    <property type="term" value="F:magnesium ion binding"/>
    <property type="evidence" value="ECO:0007669"/>
    <property type="project" value="UniProtKB-UniRule"/>
</dbReference>
<feature type="binding site" evidence="13">
    <location>
        <position position="875"/>
    </location>
    <ligand>
        <name>ATP</name>
        <dbReference type="ChEBI" id="CHEBI:30616"/>
    </ligand>
</feature>
<sequence>MTSGIIQNSQQQANMLGSSDKKRHNMQQFEDEKEAEGYDEPHEEQKQAAPSKKESLRASGSEPPLQELIPNMRTIRLSGKYPSSSQRPHFPDNSISNQKYTMMNFIPLVLFNQFKFFFNLFFLCISLSQFFEPLRVGFLFTFLAPLCFVLLLTMAKEGYDDWKRYQRDKVMNLKMYKKIDHKTKIATEIKAQDMRVGDIIVVHANERVPSDLVLLYTTDKAGTVFIRTDQLDGETDWKVRRPVQQTQSNMESPEDLVMMEGAEVRCEGPTNLIYEFNGIFIDKDHREPLSLENTLWADTILASQGFILGLVAYTGRQTRSQMNSKLPTSKTCLLDLEINYLSKILFVLMLILSLSIVLLNGFHGEWLLFYFRVVLLLSSIIPISLRVNLDLAKMWYSYCINIDQQIPGTVARNSTIPEELGRIQFLITDKTGTLTQNDMICKRIMTEYAQFSAEETADDLRELIVKNCRHCPEGPGSDYDLINGKCMVKRREQHQTCRDVITALAVCNNVTPVQQEAPALANAAIKLSAQYGSSGLEISPKGPSSPKFDRHPSEARGSSISAVKAKHQDPILQASSPDEIALVKFAIDMNTKLVERDRASVTIRNADGLLETYEILANFPFSSETKKMSILVRQRETGRYFYYLKGAEVVMEHKVRPAQRSPLLEFCESLAMDGLRTLVIAQKVLSQEQVDVFMGKYKEAQGRLRNREKAIQLALHEFEVDCDFLGVTGVEDKLQNNVQLTIESLKSAGIQVWMLTGDKVETATSIAISAGLKHRRHQLHFMRELDDRKIIEQHIKDVGPKIAMTVLIIDGKTLDTILTFGDLGDSLEQSFFELAIKAPCVCVCRCSPTQKARICQLIKKYTNGHRIAAVGDGGNDVGMILEADVGIGIVGKEGMQASLASDFSIMEFGYLRNLILWHGRLSYKRSSVLSQFVIHRGLIISVIQGIFIILFYFVAIPIYNGFLMLGYATIYTSLPVFSLVFDADTSVDAVLKFPPLYKSLQKGRSLNFKTFCIWVWKSIFQGSVVIMFSILMFNDSYANIVTITFSSLILIEILNVYTQINNVSFQMLLIQIATGVVYFMSIVLLQEYFDTSYIDQLFFMKIGIITLLSWLPLHLLYFMSESCDPSEHKKIME</sequence>
<feature type="binding site" evidence="13">
    <location>
        <position position="757"/>
    </location>
    <ligand>
        <name>ATP</name>
        <dbReference type="ChEBI" id="CHEBI:30616"/>
    </ligand>
</feature>
<feature type="binding site" evidence="13">
    <location>
        <position position="430"/>
    </location>
    <ligand>
        <name>ATP</name>
        <dbReference type="ChEBI" id="CHEBI:30616"/>
    </ligand>
</feature>
<dbReference type="PROSITE" id="PS00154">
    <property type="entry name" value="ATPASE_E1_E2"/>
    <property type="match status" value="1"/>
</dbReference>
<dbReference type="EMBL" id="RRYP01002062">
    <property type="protein sequence ID" value="TNV85174.1"/>
    <property type="molecule type" value="Genomic_DNA"/>
</dbReference>
<evidence type="ECO:0000256" key="16">
    <source>
        <dbReference type="SAM" id="MobiDB-lite"/>
    </source>
</evidence>
<dbReference type="Gene3D" id="3.40.1110.10">
    <property type="entry name" value="Calcium-transporting ATPase, cytoplasmic domain N"/>
    <property type="match status" value="1"/>
</dbReference>
<feature type="binding site" evidence="13">
    <location>
        <position position="758"/>
    </location>
    <ligand>
        <name>ATP</name>
        <dbReference type="ChEBI" id="CHEBI:30616"/>
    </ligand>
</feature>
<feature type="transmembrane region" description="Helical" evidence="15">
    <location>
        <begin position="1098"/>
        <end position="1119"/>
    </location>
</feature>
<dbReference type="InterPro" id="IPR032631">
    <property type="entry name" value="P-type_ATPase_N"/>
</dbReference>
<feature type="transmembrane region" description="Helical" evidence="15">
    <location>
        <begin position="369"/>
        <end position="387"/>
    </location>
</feature>
<evidence type="ECO:0000256" key="2">
    <source>
        <dbReference type="ARBA" id="ARBA00008109"/>
    </source>
</evidence>
<feature type="transmembrane region" description="Helical" evidence="15">
    <location>
        <begin position="344"/>
        <end position="363"/>
    </location>
</feature>
<feature type="binding site" evidence="13">
    <location>
        <position position="851"/>
    </location>
    <ligand>
        <name>ATP</name>
        <dbReference type="ChEBI" id="CHEBI:30616"/>
    </ligand>
</feature>
<dbReference type="AlphaFoldDB" id="A0A8J8T7H2"/>
<keyword evidence="9 15" id="KW-1133">Transmembrane helix</keyword>
<evidence type="ECO:0000259" key="18">
    <source>
        <dbReference type="Pfam" id="PF16212"/>
    </source>
</evidence>
<name>A0A8J8T7H2_HALGN</name>
<evidence type="ECO:0000256" key="5">
    <source>
        <dbReference type="ARBA" id="ARBA00022741"/>
    </source>
</evidence>
<feature type="transmembrane region" description="Helical" evidence="15">
    <location>
        <begin position="965"/>
        <end position="991"/>
    </location>
</feature>